<reference evidence="1" key="1">
    <citation type="journal article" date="2020" name="Stud. Mycol.">
        <title>101 Dothideomycetes genomes: a test case for predicting lifestyles and emergence of pathogens.</title>
        <authorList>
            <person name="Haridas S."/>
            <person name="Albert R."/>
            <person name="Binder M."/>
            <person name="Bloem J."/>
            <person name="Labutti K."/>
            <person name="Salamov A."/>
            <person name="Andreopoulos B."/>
            <person name="Baker S."/>
            <person name="Barry K."/>
            <person name="Bills G."/>
            <person name="Bluhm B."/>
            <person name="Cannon C."/>
            <person name="Castanera R."/>
            <person name="Culley D."/>
            <person name="Daum C."/>
            <person name="Ezra D."/>
            <person name="Gonzalez J."/>
            <person name="Henrissat B."/>
            <person name="Kuo A."/>
            <person name="Liang C."/>
            <person name="Lipzen A."/>
            <person name="Lutzoni F."/>
            <person name="Magnuson J."/>
            <person name="Mondo S."/>
            <person name="Nolan M."/>
            <person name="Ohm R."/>
            <person name="Pangilinan J."/>
            <person name="Park H.-J."/>
            <person name="Ramirez L."/>
            <person name="Alfaro M."/>
            <person name="Sun H."/>
            <person name="Tritt A."/>
            <person name="Yoshinaga Y."/>
            <person name="Zwiers L.-H."/>
            <person name="Turgeon B."/>
            <person name="Goodwin S."/>
            <person name="Spatafora J."/>
            <person name="Crous P."/>
            <person name="Grigoriev I."/>
        </authorList>
    </citation>
    <scope>NUCLEOTIDE SEQUENCE</scope>
    <source>
        <strain evidence="1">CBS 627.86</strain>
    </source>
</reference>
<organism evidence="1 2">
    <name type="scientific">Lophiotrema nucula</name>
    <dbReference type="NCBI Taxonomy" id="690887"/>
    <lineage>
        <taxon>Eukaryota</taxon>
        <taxon>Fungi</taxon>
        <taxon>Dikarya</taxon>
        <taxon>Ascomycota</taxon>
        <taxon>Pezizomycotina</taxon>
        <taxon>Dothideomycetes</taxon>
        <taxon>Pleosporomycetidae</taxon>
        <taxon>Pleosporales</taxon>
        <taxon>Lophiotremataceae</taxon>
        <taxon>Lophiotrema</taxon>
    </lineage>
</organism>
<sequence>MQQRVPPATGYRWLADRQSFSGVAYRRHDSRKKGTKVRRLVGADSSEKCLMFFVTGHRG</sequence>
<dbReference type="AlphaFoldDB" id="A0A6A5YPJ4"/>
<dbReference type="EMBL" id="ML977345">
    <property type="protein sequence ID" value="KAF2108910.1"/>
    <property type="molecule type" value="Genomic_DNA"/>
</dbReference>
<name>A0A6A5YPJ4_9PLEO</name>
<evidence type="ECO:0000313" key="1">
    <source>
        <dbReference type="EMBL" id="KAF2108910.1"/>
    </source>
</evidence>
<dbReference type="Proteomes" id="UP000799770">
    <property type="component" value="Unassembled WGS sequence"/>
</dbReference>
<evidence type="ECO:0000313" key="2">
    <source>
        <dbReference type="Proteomes" id="UP000799770"/>
    </source>
</evidence>
<proteinExistence type="predicted"/>
<protein>
    <submittedName>
        <fullName evidence="1">Uncharacterized protein</fullName>
    </submittedName>
</protein>
<accession>A0A6A5YPJ4</accession>
<keyword evidence="2" id="KW-1185">Reference proteome</keyword>
<gene>
    <name evidence="1" type="ORF">BDV96DRAFT_255062</name>
</gene>